<keyword evidence="1" id="KW-1133">Transmembrane helix</keyword>
<dbReference type="InterPro" id="IPR000522">
    <property type="entry name" value="ABC_transptr_permease_BtuC"/>
</dbReference>
<gene>
    <name evidence="2" type="ORF">KDB89_08330</name>
</gene>
<keyword evidence="1" id="KW-0812">Transmembrane</keyword>
<dbReference type="Pfam" id="PF01032">
    <property type="entry name" value="FecCD"/>
    <property type="match status" value="1"/>
</dbReference>
<dbReference type="RefSeq" id="WP_219080083.1">
    <property type="nucleotide sequence ID" value="NZ_CP079216.1"/>
</dbReference>
<evidence type="ECO:0000313" key="2">
    <source>
        <dbReference type="EMBL" id="QXT61803.1"/>
    </source>
</evidence>
<feature type="transmembrane region" description="Helical" evidence="1">
    <location>
        <begin position="18"/>
        <end position="37"/>
    </location>
</feature>
<protein>
    <submittedName>
        <fullName evidence="2">Iron chelate uptake ABC transporter family permease subunit</fullName>
    </submittedName>
</protein>
<name>A0ABX8SI35_9ACTN</name>
<feature type="transmembrane region" description="Helical" evidence="1">
    <location>
        <begin position="282"/>
        <end position="303"/>
    </location>
</feature>
<accession>A0ABX8SI35</accession>
<organism evidence="2 3">
    <name type="scientific">Tessaracoccus palaemonis</name>
    <dbReference type="NCBI Taxonomy" id="2829499"/>
    <lineage>
        <taxon>Bacteria</taxon>
        <taxon>Bacillati</taxon>
        <taxon>Actinomycetota</taxon>
        <taxon>Actinomycetes</taxon>
        <taxon>Propionibacteriales</taxon>
        <taxon>Propionibacteriaceae</taxon>
        <taxon>Tessaracoccus</taxon>
    </lineage>
</organism>
<keyword evidence="1" id="KW-0472">Membrane</keyword>
<dbReference type="CDD" id="cd06550">
    <property type="entry name" value="TM_ABC_iron-siderophores_like"/>
    <property type="match status" value="1"/>
</dbReference>
<feature type="transmembrane region" description="Helical" evidence="1">
    <location>
        <begin position="194"/>
        <end position="216"/>
    </location>
</feature>
<evidence type="ECO:0000256" key="1">
    <source>
        <dbReference type="SAM" id="Phobius"/>
    </source>
</evidence>
<keyword evidence="3" id="KW-1185">Reference proteome</keyword>
<feature type="transmembrane region" description="Helical" evidence="1">
    <location>
        <begin position="154"/>
        <end position="174"/>
    </location>
</feature>
<evidence type="ECO:0000313" key="3">
    <source>
        <dbReference type="Proteomes" id="UP000824504"/>
    </source>
</evidence>
<dbReference type="EMBL" id="CP079216">
    <property type="protein sequence ID" value="QXT61803.1"/>
    <property type="molecule type" value="Genomic_DNA"/>
</dbReference>
<feature type="transmembrane region" description="Helical" evidence="1">
    <location>
        <begin position="70"/>
        <end position="91"/>
    </location>
</feature>
<feature type="transmembrane region" description="Helical" evidence="1">
    <location>
        <begin position="100"/>
        <end position="120"/>
    </location>
</feature>
<dbReference type="PANTHER" id="PTHR30472:SF24">
    <property type="entry name" value="FERRIC ENTEROBACTIN TRANSPORT SYSTEM PERMEASE PROTEIN FEPG"/>
    <property type="match status" value="1"/>
</dbReference>
<dbReference type="PANTHER" id="PTHR30472">
    <property type="entry name" value="FERRIC ENTEROBACTIN TRANSPORT SYSTEM PERMEASE PROTEIN"/>
    <property type="match status" value="1"/>
</dbReference>
<feature type="transmembrane region" description="Helical" evidence="1">
    <location>
        <begin position="310"/>
        <end position="331"/>
    </location>
</feature>
<dbReference type="Proteomes" id="UP000824504">
    <property type="component" value="Chromosome"/>
</dbReference>
<feature type="transmembrane region" description="Helical" evidence="1">
    <location>
        <begin position="243"/>
        <end position="270"/>
    </location>
</feature>
<proteinExistence type="predicted"/>
<feature type="transmembrane region" description="Helical" evidence="1">
    <location>
        <begin position="126"/>
        <end position="145"/>
    </location>
</feature>
<reference evidence="2 3" key="1">
    <citation type="submission" date="2021-07" db="EMBL/GenBank/DDBJ databases">
        <title>complete genome sequencing of Tessaracoccus sp.J1M15.</title>
        <authorList>
            <person name="Bae J.-W."/>
            <person name="Kim D.-y."/>
        </authorList>
    </citation>
    <scope>NUCLEOTIDE SEQUENCE [LARGE SCALE GENOMIC DNA]</scope>
    <source>
        <strain evidence="2 3">J1M15</strain>
    </source>
</reference>
<sequence length="342" mass="34110">MSVTATCRRNLRRRTMTVGLCMTTLALALFVVALMLGQAGLTPTEVLEALTGRGDRITNFVVLQNRLPRALAAVLVGGCLGASGAVFQAVLRNPLASPDIIGVTSASGTAGVAGVLLLGISGLPLTLLVAVGGVVGAAIVAGLTWNRGLVGMRLVLVGIGVAAVATALTSYLITTVDSRDAAVAYTWLVGSLNGAGWPVVTVTAVVGILALVALALQARGLRALELGDATAAGLGFRVERTRVLVLLTAVVLAAVAVGAAGPVGFVALMAPQIARRLVGHASASPAAATAVGAALVIGADLIAQYAVSGVNLPVGVVTGALGAPYLAWLLARNDTNRPGGRS</sequence>